<dbReference type="Proteomes" id="UP001189429">
    <property type="component" value="Unassembled WGS sequence"/>
</dbReference>
<organism evidence="2 4">
    <name type="scientific">Prorocentrum cordatum</name>
    <dbReference type="NCBI Taxonomy" id="2364126"/>
    <lineage>
        <taxon>Eukaryota</taxon>
        <taxon>Sar</taxon>
        <taxon>Alveolata</taxon>
        <taxon>Dinophyceae</taxon>
        <taxon>Prorocentrales</taxon>
        <taxon>Prorocentraceae</taxon>
        <taxon>Prorocentrum</taxon>
    </lineage>
</organism>
<accession>A0ABN9YDM6</accession>
<comment type="caution">
    <text evidence="2">The sequence shown here is derived from an EMBL/GenBank/DDBJ whole genome shotgun (WGS) entry which is preliminary data.</text>
</comment>
<keyword evidence="4" id="KW-1185">Reference proteome</keyword>
<sequence length="475" mass="52704">MLHVLPVVLAAFPTLTCALHHATSALPAQLDAEDLQAVLDGLQRGGKGLIADEAYAFKEKDVWHPYELTSIGRKWGEYQASLARGISDGSGKKHLKVLVVSAVADTLRERQLLEDSVQRLAATSSGHDDIFQWALFHHDKTTENWDNSTLFTKTTGTGEKLVVFDRKGAGCKLQNWGALPEELTSKYDFIWMMDSDLRLDFFRWDLYRAVLTTLNPLVSQPSVLPPFGGGQSSAIKSLTIHSSCSDGFPVAMELPRTEVQAPVISTKIWPAIRTRIRNGPGTTDWFTDSFWDAIVQTAKDFNCGQVGPVMVNAAPVWHQSWKTLSKKGGGKCPPWKGAGANRRDISSEEYEAVKAALLSIGCQSNMSQTLFNFLFSEQAHEGQRLCRPGVSMCRKWIDGSAKGASPHTCFPQAPEFARTEFAKRGMVTADDTEHLLGGLQVGIYQGLPEKTKRLRPLSRMRQRMQRWQNATERLG</sequence>
<gene>
    <name evidence="2" type="ORF">PCOR1329_LOCUS84945</name>
    <name evidence="3" type="ORF">PCOR1329_LOCUS84946</name>
</gene>
<evidence type="ECO:0000313" key="4">
    <source>
        <dbReference type="Proteomes" id="UP001189429"/>
    </source>
</evidence>
<protein>
    <submittedName>
        <fullName evidence="2">Uncharacterized protein</fullName>
    </submittedName>
</protein>
<reference evidence="2" key="1">
    <citation type="submission" date="2023-10" db="EMBL/GenBank/DDBJ databases">
        <authorList>
            <person name="Chen Y."/>
            <person name="Shah S."/>
            <person name="Dougan E. K."/>
            <person name="Thang M."/>
            <person name="Chan C."/>
        </authorList>
    </citation>
    <scope>NUCLEOTIDE SEQUENCE [LARGE SCALE GENOMIC DNA]</scope>
</reference>
<dbReference type="EMBL" id="CAUYUJ010022486">
    <property type="protein sequence ID" value="CAK0910902.1"/>
    <property type="molecule type" value="Genomic_DNA"/>
</dbReference>
<dbReference type="EMBL" id="CAUYUJ010022486">
    <property type="protein sequence ID" value="CAK0910903.1"/>
    <property type="molecule type" value="Genomic_DNA"/>
</dbReference>
<keyword evidence="1" id="KW-0732">Signal</keyword>
<evidence type="ECO:0000313" key="3">
    <source>
        <dbReference type="EMBL" id="CAK0910903.1"/>
    </source>
</evidence>
<evidence type="ECO:0000256" key="1">
    <source>
        <dbReference type="SAM" id="SignalP"/>
    </source>
</evidence>
<proteinExistence type="predicted"/>
<evidence type="ECO:0000313" key="2">
    <source>
        <dbReference type="EMBL" id="CAK0910902.1"/>
    </source>
</evidence>
<name>A0ABN9YDM6_9DINO</name>
<feature type="chain" id="PRO_5045029024" evidence="1">
    <location>
        <begin position="19"/>
        <end position="475"/>
    </location>
</feature>
<feature type="signal peptide" evidence="1">
    <location>
        <begin position="1"/>
        <end position="18"/>
    </location>
</feature>